<dbReference type="InterPro" id="IPR007219">
    <property type="entry name" value="XnlR_reg_dom"/>
</dbReference>
<keyword evidence="4" id="KW-0804">Transcription</keyword>
<dbReference type="PANTHER" id="PTHR47338:SF20">
    <property type="entry name" value="ZN(II)2CYS6 TRANSCRIPTION FACTOR (EUROFUNG)"/>
    <property type="match status" value="1"/>
</dbReference>
<dbReference type="GO" id="GO:0008270">
    <property type="term" value="F:zinc ion binding"/>
    <property type="evidence" value="ECO:0007669"/>
    <property type="project" value="InterPro"/>
</dbReference>
<comment type="subcellular location">
    <subcellularLocation>
        <location evidence="1">Nucleus</location>
    </subcellularLocation>
</comment>
<dbReference type="Gene3D" id="4.10.240.10">
    <property type="entry name" value="Zn(2)-C6 fungal-type DNA-binding domain"/>
    <property type="match status" value="1"/>
</dbReference>
<evidence type="ECO:0000256" key="5">
    <source>
        <dbReference type="ARBA" id="ARBA00023242"/>
    </source>
</evidence>
<evidence type="ECO:0000256" key="2">
    <source>
        <dbReference type="ARBA" id="ARBA00022723"/>
    </source>
</evidence>
<protein>
    <recommendedName>
        <fullName evidence="6">Zn(2)-C6 fungal-type domain-containing protein</fullName>
    </recommendedName>
</protein>
<dbReference type="PROSITE" id="PS00463">
    <property type="entry name" value="ZN2_CY6_FUNGAL_1"/>
    <property type="match status" value="1"/>
</dbReference>
<evidence type="ECO:0000256" key="3">
    <source>
        <dbReference type="ARBA" id="ARBA00023015"/>
    </source>
</evidence>
<dbReference type="EMBL" id="NAJO01000029">
    <property type="protein sequence ID" value="OQO01987.1"/>
    <property type="molecule type" value="Genomic_DNA"/>
</dbReference>
<dbReference type="CDD" id="cd12148">
    <property type="entry name" value="fungal_TF_MHR"/>
    <property type="match status" value="1"/>
</dbReference>
<dbReference type="GO" id="GO:0000981">
    <property type="term" value="F:DNA-binding transcription factor activity, RNA polymerase II-specific"/>
    <property type="evidence" value="ECO:0007669"/>
    <property type="project" value="InterPro"/>
</dbReference>
<dbReference type="AlphaFoldDB" id="A0A1V8SS30"/>
<dbReference type="SMART" id="SM00906">
    <property type="entry name" value="Fungal_trans"/>
    <property type="match status" value="1"/>
</dbReference>
<sequence>MPGNIPDASLAALACAPCRRQKRRCDKALPSCSLCTRIGRDCDYSVPANNGEREGDNGKVNGVEGLVRVEDLEALREQVKALESLVKARGGITDGCANGVVGATSGSTNGATVTGDEAMDLSDHSDGAYTINGGNGLTLTPLTGSSTLQSSAHSWSPSAHASVASPFPSLFFLDSQMFTYERFTIAPPHITLPQSALQALGSSAQLREMIEHYFRTIHLHLPIVSHIRLYQHIANPLHEPGADMALLFLAMKLIVLNVGEGVAARDERLYGELKGLHAFVESQNGFSIQLLQSALLIALYEIGHGIYPAAYMTVGYCARLGHAMGLHTRDAPEMLARPATWTEQEERRRVWWGIVALDRFVNIGHSGKPFATAEPDVNTHVPGNDAGWDKGQMFVAAPLALSASLTTVASPFARTCQASHLLGKVLRHLGDKGMSLDYRFDEALQLSRTLSALEDALRNEASNEELSQYEQPPLCTALSMTYSAMLTLFDAYSCTERAVPGAPETQLQMQQESIEGMFRVSDLAMQLARKLRDHLNSTDVAAGEYLNFVEATEFQNAGAIR</sequence>
<dbReference type="GO" id="GO:0003677">
    <property type="term" value="F:DNA binding"/>
    <property type="evidence" value="ECO:0007669"/>
    <property type="project" value="InterPro"/>
</dbReference>
<dbReference type="SMART" id="SM00066">
    <property type="entry name" value="GAL4"/>
    <property type="match status" value="1"/>
</dbReference>
<dbReference type="GO" id="GO:0006351">
    <property type="term" value="P:DNA-templated transcription"/>
    <property type="evidence" value="ECO:0007669"/>
    <property type="project" value="InterPro"/>
</dbReference>
<keyword evidence="2" id="KW-0479">Metal-binding</keyword>
<reference evidence="8" key="1">
    <citation type="submission" date="2017-03" db="EMBL/GenBank/DDBJ databases">
        <title>Genomes of endolithic fungi from Antarctica.</title>
        <authorList>
            <person name="Coleine C."/>
            <person name="Masonjones S."/>
            <person name="Stajich J.E."/>
        </authorList>
    </citation>
    <scope>NUCLEOTIDE SEQUENCE [LARGE SCALE GENOMIC DNA]</scope>
    <source>
        <strain evidence="8">CCFEE 5527</strain>
    </source>
</reference>
<dbReference type="STRING" id="1507870.A0A1V8SS30"/>
<dbReference type="Proteomes" id="UP000192596">
    <property type="component" value="Unassembled WGS sequence"/>
</dbReference>
<evidence type="ECO:0000256" key="1">
    <source>
        <dbReference type="ARBA" id="ARBA00004123"/>
    </source>
</evidence>
<keyword evidence="5" id="KW-0539">Nucleus</keyword>
<dbReference type="InterPro" id="IPR001138">
    <property type="entry name" value="Zn2Cys6_DnaBD"/>
</dbReference>
<dbReference type="PANTHER" id="PTHR47338">
    <property type="entry name" value="ZN(II)2CYS6 TRANSCRIPTION FACTOR (EUROFUNG)-RELATED"/>
    <property type="match status" value="1"/>
</dbReference>
<proteinExistence type="predicted"/>
<feature type="domain" description="Zn(2)-C6 fungal-type" evidence="6">
    <location>
        <begin position="14"/>
        <end position="44"/>
    </location>
</feature>
<evidence type="ECO:0000313" key="8">
    <source>
        <dbReference type="Proteomes" id="UP000192596"/>
    </source>
</evidence>
<evidence type="ECO:0000256" key="4">
    <source>
        <dbReference type="ARBA" id="ARBA00023163"/>
    </source>
</evidence>
<dbReference type="CDD" id="cd00067">
    <property type="entry name" value="GAL4"/>
    <property type="match status" value="1"/>
</dbReference>
<evidence type="ECO:0000259" key="6">
    <source>
        <dbReference type="PROSITE" id="PS50048"/>
    </source>
</evidence>
<keyword evidence="8" id="KW-1185">Reference proteome</keyword>
<dbReference type="InterPro" id="IPR050815">
    <property type="entry name" value="TF_fung"/>
</dbReference>
<dbReference type="Pfam" id="PF04082">
    <property type="entry name" value="Fungal_trans"/>
    <property type="match status" value="1"/>
</dbReference>
<comment type="caution">
    <text evidence="7">The sequence shown here is derived from an EMBL/GenBank/DDBJ whole genome shotgun (WGS) entry which is preliminary data.</text>
</comment>
<gene>
    <name evidence="7" type="ORF">B0A48_12460</name>
</gene>
<dbReference type="OrthoDB" id="3862662at2759"/>
<evidence type="ECO:0000313" key="7">
    <source>
        <dbReference type="EMBL" id="OQO01987.1"/>
    </source>
</evidence>
<dbReference type="InParanoid" id="A0A1V8SS30"/>
<keyword evidence="3" id="KW-0805">Transcription regulation</keyword>
<dbReference type="InterPro" id="IPR036864">
    <property type="entry name" value="Zn2-C6_fun-type_DNA-bd_sf"/>
</dbReference>
<dbReference type="PROSITE" id="PS50048">
    <property type="entry name" value="ZN2_CY6_FUNGAL_2"/>
    <property type="match status" value="1"/>
</dbReference>
<accession>A0A1V8SS30</accession>
<dbReference type="GO" id="GO:0005634">
    <property type="term" value="C:nucleus"/>
    <property type="evidence" value="ECO:0007669"/>
    <property type="project" value="UniProtKB-SubCell"/>
</dbReference>
<name>A0A1V8SS30_9PEZI</name>
<dbReference type="SUPFAM" id="SSF57701">
    <property type="entry name" value="Zn2/Cys6 DNA-binding domain"/>
    <property type="match status" value="1"/>
</dbReference>
<organism evidence="7 8">
    <name type="scientific">Cryoendolithus antarcticus</name>
    <dbReference type="NCBI Taxonomy" id="1507870"/>
    <lineage>
        <taxon>Eukaryota</taxon>
        <taxon>Fungi</taxon>
        <taxon>Dikarya</taxon>
        <taxon>Ascomycota</taxon>
        <taxon>Pezizomycotina</taxon>
        <taxon>Dothideomycetes</taxon>
        <taxon>Dothideomycetidae</taxon>
        <taxon>Cladosporiales</taxon>
        <taxon>Cladosporiaceae</taxon>
        <taxon>Cryoendolithus</taxon>
    </lineage>
</organism>
<dbReference type="Pfam" id="PF00172">
    <property type="entry name" value="Zn_clus"/>
    <property type="match status" value="1"/>
</dbReference>